<organism evidence="2 3">
    <name type="scientific">Buchnera aphidicola</name>
    <name type="common">Anoecia oenotherae</name>
    <dbReference type="NCBI Taxonomy" id="1241833"/>
    <lineage>
        <taxon>Bacteria</taxon>
        <taxon>Pseudomonadati</taxon>
        <taxon>Pseudomonadota</taxon>
        <taxon>Gammaproteobacteria</taxon>
        <taxon>Enterobacterales</taxon>
        <taxon>Erwiniaceae</taxon>
        <taxon>Buchnera</taxon>
    </lineage>
</organism>
<evidence type="ECO:0000256" key="1">
    <source>
        <dbReference type="SAM" id="Phobius"/>
    </source>
</evidence>
<keyword evidence="1" id="KW-0812">Transmembrane</keyword>
<accession>A0A4D6XR40</accession>
<keyword evidence="3" id="KW-1185">Reference proteome</keyword>
<feature type="transmembrane region" description="Helical" evidence="1">
    <location>
        <begin position="34"/>
        <end position="55"/>
    </location>
</feature>
<dbReference type="AlphaFoldDB" id="A0A4D6XR40"/>
<dbReference type="EMBL" id="CP033012">
    <property type="protein sequence ID" value="QCI19473.1"/>
    <property type="molecule type" value="Genomic_DNA"/>
</dbReference>
<keyword evidence="1" id="KW-1133">Transmembrane helix</keyword>
<gene>
    <name evidence="2" type="ORF">D9V65_01835</name>
</gene>
<feature type="transmembrane region" description="Helical" evidence="1">
    <location>
        <begin position="7"/>
        <end position="28"/>
    </location>
</feature>
<keyword evidence="1" id="KW-0472">Membrane</keyword>
<protein>
    <submittedName>
        <fullName evidence="2">Uncharacterized protein</fullName>
    </submittedName>
</protein>
<sequence length="73" mass="9545">MNKINNYYNYLIILFLNLYKYIDIYFYYTKCIKYIFIQYIFFIKRFIFNIFNIIINNYTMYIFLYKKYNFNFK</sequence>
<dbReference type="Proteomes" id="UP000298677">
    <property type="component" value="Chromosome"/>
</dbReference>
<evidence type="ECO:0000313" key="3">
    <source>
        <dbReference type="Proteomes" id="UP000298677"/>
    </source>
</evidence>
<evidence type="ECO:0000313" key="2">
    <source>
        <dbReference type="EMBL" id="QCI19473.1"/>
    </source>
</evidence>
<proteinExistence type="predicted"/>
<reference evidence="2 3" key="1">
    <citation type="submission" date="2018-10" db="EMBL/GenBank/DDBJ databases">
        <title>Comparative functional genomics of the obligate endosymbiont Buchnera aphidicola.</title>
        <authorList>
            <person name="Chong R.A."/>
        </authorList>
    </citation>
    <scope>NUCLEOTIDE SEQUENCE [LARGE SCALE GENOMIC DNA]</scope>
    <source>
        <strain evidence="2 3">Aoe</strain>
    </source>
</reference>
<name>A0A4D6XR40_9GAMM</name>